<dbReference type="OrthoDB" id="1037816at2"/>
<dbReference type="AlphaFoldDB" id="A0A5C8IP78"/>
<dbReference type="GO" id="GO:0004553">
    <property type="term" value="F:hydrolase activity, hydrolyzing O-glycosyl compounds"/>
    <property type="evidence" value="ECO:0007669"/>
    <property type="project" value="UniProtKB-ARBA"/>
</dbReference>
<keyword evidence="2" id="KW-1185">Reference proteome</keyword>
<dbReference type="InterPro" id="IPR011050">
    <property type="entry name" value="Pectin_lyase_fold/virulence"/>
</dbReference>
<dbReference type="InterPro" id="IPR012334">
    <property type="entry name" value="Pectin_lyas_fold"/>
</dbReference>
<gene>
    <name evidence="1" type="ORF">FVR03_22785</name>
</gene>
<proteinExistence type="predicted"/>
<dbReference type="SUPFAM" id="SSF51126">
    <property type="entry name" value="Pectin lyase-like"/>
    <property type="match status" value="1"/>
</dbReference>
<evidence type="ECO:0000313" key="2">
    <source>
        <dbReference type="Proteomes" id="UP000321926"/>
    </source>
</evidence>
<comment type="caution">
    <text evidence="1">The sequence shown here is derived from an EMBL/GenBank/DDBJ whole genome shotgun (WGS) entry which is preliminary data.</text>
</comment>
<dbReference type="RefSeq" id="WP_147924087.1">
    <property type="nucleotide sequence ID" value="NZ_VRTY01000149.1"/>
</dbReference>
<dbReference type="Pfam" id="PF13385">
    <property type="entry name" value="Laminin_G_3"/>
    <property type="match status" value="1"/>
</dbReference>
<dbReference type="EMBL" id="VRTY01000149">
    <property type="protein sequence ID" value="TXK23328.1"/>
    <property type="molecule type" value="Genomic_DNA"/>
</dbReference>
<organism evidence="1 2">
    <name type="scientific">Pontibacter qinzhouensis</name>
    <dbReference type="NCBI Taxonomy" id="2603253"/>
    <lineage>
        <taxon>Bacteria</taxon>
        <taxon>Pseudomonadati</taxon>
        <taxon>Bacteroidota</taxon>
        <taxon>Cytophagia</taxon>
        <taxon>Cytophagales</taxon>
        <taxon>Hymenobacteraceae</taxon>
        <taxon>Pontibacter</taxon>
    </lineage>
</organism>
<dbReference type="Proteomes" id="UP000321926">
    <property type="component" value="Unassembled WGS sequence"/>
</dbReference>
<accession>A0A5C8IP78</accession>
<dbReference type="GO" id="GO:0005975">
    <property type="term" value="P:carbohydrate metabolic process"/>
    <property type="evidence" value="ECO:0007669"/>
    <property type="project" value="UniProtKB-ARBA"/>
</dbReference>
<dbReference type="Gene3D" id="2.60.120.200">
    <property type="match status" value="2"/>
</dbReference>
<dbReference type="InterPro" id="IPR013320">
    <property type="entry name" value="ConA-like_dom_sf"/>
</dbReference>
<protein>
    <submittedName>
        <fullName evidence="1">LamG domain-containing protein</fullName>
    </submittedName>
</protein>
<dbReference type="SUPFAM" id="SSF49899">
    <property type="entry name" value="Concanavalin A-like lectins/glucanases"/>
    <property type="match status" value="1"/>
</dbReference>
<dbReference type="Gene3D" id="2.160.20.10">
    <property type="entry name" value="Single-stranded right-handed beta-helix, Pectin lyase-like"/>
    <property type="match status" value="1"/>
</dbReference>
<name>A0A5C8IP78_9BACT</name>
<reference evidence="1 2" key="1">
    <citation type="submission" date="2019-08" db="EMBL/GenBank/DDBJ databases">
        <authorList>
            <person name="Shi S."/>
        </authorList>
    </citation>
    <scope>NUCLEOTIDE SEQUENCE [LARGE SCALE GENOMIC DNA]</scope>
    <source>
        <strain evidence="1 2">GY10130</strain>
    </source>
</reference>
<evidence type="ECO:0000313" key="1">
    <source>
        <dbReference type="EMBL" id="TXK23328.1"/>
    </source>
</evidence>
<sequence length="797" mass="91107">MLLNTKLNAEHLYFNTRRIRNGHIQDELRRGTNRPLLNGRCASFVNNHINNSFNIYAKTISFWIYREANGTYNNLIGNTDDFGTIRLYNDHLLLRWQVNRHGFPTTTQFRASYIPANQWVHVAIVLPDLGGLITDTKIYSSGYADFTNFVQQGTEGFDTEDRIRYHNITPIVNGNWATCKIYDLQIWSERWSAEDVRFYHTYKKLPVHRPGNEFLKTNLLKDILMLHYKFEEGSGTTVYDSSGNGRNGTWNTDKSSNHYLNKNVPHSYLNSSGYNLVDGVYIPANESNPIYDVLGNKLEFAGLAPVNIPTTTQTVGNWYEPNTAIDFSAGVESPYLKSLELHNALPTVWMPNNPTPTINYREINGKVDRITTNSTPPINQNLERLKAFLNKHSTPPTYEPPVETAYRAKAIPDRDSISYPDAPIMLTNSMRDINGEIHIKNKRINSNDPAIRCIDTSQLSIRTKIYIEDCVLKGLGMIIYAYNYRHDFVIRNNIFFGNKHLSANYTSDWGFWALRINNPYFLVFENNYIEDCGTVKVEYTTELDTQGYNIRYNYIKNTWQPNHLNQAINIKGITGTSVPNQVIEYNEIWGEPGHVWVEDTINIYSMRAPDNSPAYIRHNFCSGAFKSVTADRYTGGGFIIDGTSANGESDVSKNWILEHNIMVGLGNYCLALAMSVNCIIRNNTCIVAGKYADGTNYPFWVSGIWTNDYSKNYIAKGNSVYGNTVGVYKYKDGVGRNDYGYYLLDKEPELPTHTTWYDNVSLPDPITKEMEYQQHTVWQQKISNAGFMMGPIELIPN</sequence>